<evidence type="ECO:0000256" key="1">
    <source>
        <dbReference type="SAM" id="MobiDB-lite"/>
    </source>
</evidence>
<dbReference type="RefSeq" id="XP_038058617.1">
    <property type="nucleotide sequence ID" value="XM_038202689.1"/>
</dbReference>
<evidence type="ECO:0000313" key="4">
    <source>
        <dbReference type="Proteomes" id="UP000887568"/>
    </source>
</evidence>
<feature type="compositionally biased region" description="Polar residues" evidence="1">
    <location>
        <begin position="77"/>
        <end position="99"/>
    </location>
</feature>
<keyword evidence="2" id="KW-0472">Membrane</keyword>
<feature type="region of interest" description="Disordered" evidence="1">
    <location>
        <begin position="77"/>
        <end position="119"/>
    </location>
</feature>
<accession>A0A914A437</accession>
<dbReference type="Proteomes" id="UP000887568">
    <property type="component" value="Unplaced"/>
</dbReference>
<dbReference type="GeneID" id="119729891"/>
<organism evidence="3 4">
    <name type="scientific">Patiria miniata</name>
    <name type="common">Bat star</name>
    <name type="synonym">Asterina miniata</name>
    <dbReference type="NCBI Taxonomy" id="46514"/>
    <lineage>
        <taxon>Eukaryota</taxon>
        <taxon>Metazoa</taxon>
        <taxon>Echinodermata</taxon>
        <taxon>Eleutherozoa</taxon>
        <taxon>Asterozoa</taxon>
        <taxon>Asteroidea</taxon>
        <taxon>Valvatacea</taxon>
        <taxon>Valvatida</taxon>
        <taxon>Asterinidae</taxon>
        <taxon>Patiria</taxon>
    </lineage>
</organism>
<dbReference type="AlphaFoldDB" id="A0A914A437"/>
<sequence>MAQYEYCVQGLSKVCQGIPCDVKDIPKLPNIAEIFKTCPVPGLQESCLLLILLLLIPISAASMFAIRKFQRVRAQPKTNLINNSQPSTSSLAGVQNNVLPPSMGHELQNRSESSKPVAV</sequence>
<evidence type="ECO:0000256" key="2">
    <source>
        <dbReference type="SAM" id="Phobius"/>
    </source>
</evidence>
<reference evidence="3" key="1">
    <citation type="submission" date="2022-11" db="UniProtKB">
        <authorList>
            <consortium name="EnsemblMetazoa"/>
        </authorList>
    </citation>
    <scope>IDENTIFICATION</scope>
</reference>
<keyword evidence="4" id="KW-1185">Reference proteome</keyword>
<keyword evidence="2" id="KW-1133">Transmembrane helix</keyword>
<feature type="transmembrane region" description="Helical" evidence="2">
    <location>
        <begin position="48"/>
        <end position="66"/>
    </location>
</feature>
<name>A0A914A437_PATMI</name>
<protein>
    <submittedName>
        <fullName evidence="3">Uncharacterized protein</fullName>
    </submittedName>
</protein>
<dbReference type="EnsemblMetazoa" id="XM_038202689.1">
    <property type="protein sequence ID" value="XP_038058617.1"/>
    <property type="gene ID" value="LOC119729891"/>
</dbReference>
<proteinExistence type="predicted"/>
<evidence type="ECO:0000313" key="3">
    <source>
        <dbReference type="EnsemblMetazoa" id="XP_038058617.1"/>
    </source>
</evidence>
<keyword evidence="2" id="KW-0812">Transmembrane</keyword>
<dbReference type="OrthoDB" id="10512605at2759"/>